<gene>
    <name evidence="10" type="ORF">FQN60_000696</name>
</gene>
<sequence>MVVTASPGMSDRVIGPAGTLYSCRLPDTIGCPVGGVEFQVNLYPGQGEKTPQEHCLTAAANQNANLTHSWAPTANQSITMDMFYGRTRISFSEQIHSRAWASPQGEQSVLAAVTEMDRNGLEAEKRRRRWNRGRKSGFSLFFLSGHFSADTDKGDLTYCWIEQGCLIVLLSLHVHNNREHADWTEAQRDGGEMIERNRIEGTVLLTLARRAWRCVGDERDERVSGLLRLFEVARFTLVDLTYHGALLLSVSIGHVWVGGISALAFLDRLIEEMNKLLCFWAPLPIPESQRLIAAHKASLRSLKYSNEHSLKPVNNITNGAQREQILSCQSKMGKLCAEWQRTVMGTCQRLRAALTDAALLGWASCLFLEYFLFLLKFLRRRLTRNSLYCNFSGKSSSSSSLSPPSLSSVMDEEDSPASGISWLPRDPEHYVAEEQVQTWFLDCCCALSQEGNLTLQVTQMYTHSLGLNMPVRLLLNRQCSYWTFMHHWGTSRHQFLLLYLWVDKYRPTSLAKLDYHKEQATQLKNLVQCGDFPHLLVYGPSGAGKKTRIMCLLRELYGAGVEKLRIEHQTIVAPSKKKIEINTIASNYHLEIQSSSQREFKGRKYWFAILKTRGSQPSINTHAMMPPCGSVKPEFVTLVLIVTLLFSVVLLTEVDRLTKDAQHALRRTMEKYMYTCRLILCSSSTSKVIGPIRSRCLAIRVPLPSTEEVCNVLTSICKKEGLLLPPELAKQISDKSGRNLRKALLMCEACRVQQYPFSADQDVPETDWEVYLRETANAIVSQQSPQRLLEVRARLYELLTHCIPPDVIMKGLVTELLSNCDGQLKTEVAQMAAYYEHRLQLGSKAIYHLEAFTAKFMAIYKKFMEDGLRHAGTLLGRSSLYGEAVVLDDVAIVGERGLDDDLFVDMAVHPKPPVPLVTQGRGRQAAALPCVVPQSDHRRDVGLQQLMGEAAVVAQQGGVGMSHIAVEQHPQVQILLLPKLQAVVDELEAQGRSVREGEEVGCSFHLLLLLRGRVVSVCEQGPGEPAQDVVQGALTLPQAFQAGTAGLDPVRGQRHGQPALLTGPIVAVVEMPCSSMSLTEKQTEGQKGKRWADQGEGGEEEVGEDGEDAAEGLLEVVGQVPVVERDHRLHADLPQPLDECPLPDGSDVGVDVVIAVAANVPGSHPVPTARKSVPNGEPLAVLLKCALHLVRRRSHGPYEIPGEESSLAAAAFDRPPRLDAKEGGHRGVNRNASAGQRETLALACVSPPFLNRVLGTQSKHCHVFQRQTEAAEAPVELLGKTLSHLGSCASFSRAHAAASRSLDMSGLLGDKGKEQRKQKSAAQPPQPSRHPSSDNPTGIQTSLQSGMTPAISEKIQRQYELVFHMVSQQILALPHLIQSSDSQRKKSQRTERETNDEKKAVHQLRILGSKHLSQQLHHLQPLVIIITLQRQEEESWSMSMKVFTTI</sequence>
<comment type="caution">
    <text evidence="10">The sequence shown here is derived from an EMBL/GenBank/DDBJ whole genome shotgun (WGS) entry which is preliminary data.</text>
</comment>
<dbReference type="GO" id="GO:0005634">
    <property type="term" value="C:nucleus"/>
    <property type="evidence" value="ECO:0007669"/>
    <property type="project" value="TreeGrafter"/>
</dbReference>
<comment type="function">
    <text evidence="2">Subunit of the replication factor C (RFC) complex which acts during elongation of primed DNA templates by DNA polymerases delta and epsilon, and is necessary for ATP-dependent loading of proliferating cell nuclear antigen (PCNA) onto primed DNA.</text>
</comment>
<feature type="compositionally biased region" description="Polar residues" evidence="8">
    <location>
        <begin position="1329"/>
        <end position="1344"/>
    </location>
</feature>
<evidence type="ECO:0000256" key="8">
    <source>
        <dbReference type="SAM" id="MobiDB-lite"/>
    </source>
</evidence>
<keyword evidence="11" id="KW-1185">Reference proteome</keyword>
<protein>
    <recommendedName>
        <fullName evidence="4">Replication factor C subunit 3</fullName>
    </recommendedName>
    <alternativeName>
        <fullName evidence="6">Activator 1 38 kDa subunit</fullName>
    </alternativeName>
    <alternativeName>
        <fullName evidence="7">Activator 1 subunit 3</fullName>
    </alternativeName>
    <alternativeName>
        <fullName evidence="5">Replication factor C 38 kDa subunit</fullName>
    </alternativeName>
</protein>
<dbReference type="Proteomes" id="UP000327493">
    <property type="component" value="Chromosome 13"/>
</dbReference>
<evidence type="ECO:0000256" key="5">
    <source>
        <dbReference type="ARBA" id="ARBA00076818"/>
    </source>
</evidence>
<evidence type="ECO:0000256" key="6">
    <source>
        <dbReference type="ARBA" id="ARBA00079394"/>
    </source>
</evidence>
<dbReference type="Gene3D" id="1.10.8.60">
    <property type="match status" value="1"/>
</dbReference>
<proteinExistence type="predicted"/>
<feature type="region of interest" description="Disordered" evidence="8">
    <location>
        <begin position="392"/>
        <end position="413"/>
    </location>
</feature>
<evidence type="ECO:0000256" key="9">
    <source>
        <dbReference type="SAM" id="Phobius"/>
    </source>
</evidence>
<keyword evidence="9" id="KW-0812">Transmembrane</keyword>
<dbReference type="Pfam" id="PF22534">
    <property type="entry name" value="RFC_C"/>
    <property type="match status" value="1"/>
</dbReference>
<evidence type="ECO:0000256" key="3">
    <source>
        <dbReference type="ARBA" id="ARBA00062267"/>
    </source>
</evidence>
<name>A0A5J5D1W9_9PERO</name>
<dbReference type="Gene3D" id="3.40.50.300">
    <property type="entry name" value="P-loop containing nucleotide triphosphate hydrolases"/>
    <property type="match status" value="1"/>
</dbReference>
<feature type="region of interest" description="Disordered" evidence="8">
    <location>
        <begin position="1377"/>
        <end position="1398"/>
    </location>
</feature>
<evidence type="ECO:0000256" key="7">
    <source>
        <dbReference type="ARBA" id="ARBA00080379"/>
    </source>
</evidence>
<evidence type="ECO:0000256" key="2">
    <source>
        <dbReference type="ARBA" id="ARBA00058626"/>
    </source>
</evidence>
<comment type="subunit">
    <text evidence="3">Subunit of the RFC complex, an heteropentameric complex consisting of a large subunit RFC1 and four small subunits RFC2, RFC3, RFC4 and RFC5; the RFC complex interacts with PCNA. Forms an heterotetrameric complex with RFC2, RFC4 and RFC5; this complex has ATPase activity but is not stimulated by PCNA. The heterotetramer of subunits RFC2, RFC3, RFC4 and RFC5 interacts with RAD17. Interacts with CNTD1; this interaction facilitates crossover formation.</text>
</comment>
<dbReference type="InterPro" id="IPR050238">
    <property type="entry name" value="DNA_Rep/Repair_Clamp_Loader"/>
</dbReference>
<dbReference type="GO" id="GO:0003689">
    <property type="term" value="F:DNA clamp loader activity"/>
    <property type="evidence" value="ECO:0007669"/>
    <property type="project" value="TreeGrafter"/>
</dbReference>
<evidence type="ECO:0000256" key="1">
    <source>
        <dbReference type="ARBA" id="ARBA00022705"/>
    </source>
</evidence>
<feature type="region of interest" description="Disordered" evidence="8">
    <location>
        <begin position="1077"/>
        <end position="1106"/>
    </location>
</feature>
<evidence type="ECO:0000256" key="4">
    <source>
        <dbReference type="ARBA" id="ARBA00070184"/>
    </source>
</evidence>
<feature type="transmembrane region" description="Helical" evidence="9">
    <location>
        <begin position="357"/>
        <end position="378"/>
    </location>
</feature>
<dbReference type="SUPFAM" id="SSF52540">
    <property type="entry name" value="P-loop containing nucleoside triphosphate hydrolases"/>
    <property type="match status" value="1"/>
</dbReference>
<dbReference type="FunFam" id="1.10.8.60:FF:000030">
    <property type="entry name" value="replication factor C subunit 3"/>
    <property type="match status" value="1"/>
</dbReference>
<dbReference type="Pfam" id="PF21960">
    <property type="entry name" value="RCF1-5-like_lid"/>
    <property type="match status" value="1"/>
</dbReference>
<dbReference type="PANTHER" id="PTHR11669">
    <property type="entry name" value="REPLICATION FACTOR C / DNA POLYMERASE III GAMMA-TAU SUBUNIT"/>
    <property type="match status" value="1"/>
</dbReference>
<dbReference type="InterPro" id="IPR008921">
    <property type="entry name" value="DNA_pol3_clamp-load_cplx_C"/>
</dbReference>
<dbReference type="GO" id="GO:0006281">
    <property type="term" value="P:DNA repair"/>
    <property type="evidence" value="ECO:0007669"/>
    <property type="project" value="TreeGrafter"/>
</dbReference>
<reference evidence="10 11" key="1">
    <citation type="submission" date="2019-08" db="EMBL/GenBank/DDBJ databases">
        <title>A chromosome-level genome assembly, high-density linkage maps, and genome scans reveal the genomic architecture of hybrid incompatibilities underlying speciation via character displacement in darters (Percidae: Etheostominae).</title>
        <authorList>
            <person name="Moran R.L."/>
            <person name="Catchen J.M."/>
            <person name="Fuller R.C."/>
        </authorList>
    </citation>
    <scope>NUCLEOTIDE SEQUENCE [LARGE SCALE GENOMIC DNA]</scope>
    <source>
        <strain evidence="10">EspeVRDwgs_2016</strain>
        <tissue evidence="10">Muscle</tissue>
    </source>
</reference>
<dbReference type="GO" id="GO:0006261">
    <property type="term" value="P:DNA-templated DNA replication"/>
    <property type="evidence" value="ECO:0007669"/>
    <property type="project" value="TreeGrafter"/>
</dbReference>
<evidence type="ECO:0000313" key="11">
    <source>
        <dbReference type="Proteomes" id="UP000327493"/>
    </source>
</evidence>
<feature type="region of interest" description="Disordered" evidence="8">
    <location>
        <begin position="1305"/>
        <end position="1344"/>
    </location>
</feature>
<feature type="compositionally biased region" description="Acidic residues" evidence="8">
    <location>
        <begin position="1096"/>
        <end position="1106"/>
    </location>
</feature>
<feature type="compositionally biased region" description="Basic and acidic residues" evidence="8">
    <location>
        <begin position="1382"/>
        <end position="1398"/>
    </location>
</feature>
<accession>A0A5J5D1W9</accession>
<organism evidence="10 11">
    <name type="scientific">Etheostoma spectabile</name>
    <name type="common">orangethroat darter</name>
    <dbReference type="NCBI Taxonomy" id="54343"/>
    <lineage>
        <taxon>Eukaryota</taxon>
        <taxon>Metazoa</taxon>
        <taxon>Chordata</taxon>
        <taxon>Craniata</taxon>
        <taxon>Vertebrata</taxon>
        <taxon>Euteleostomi</taxon>
        <taxon>Actinopterygii</taxon>
        <taxon>Neopterygii</taxon>
        <taxon>Teleostei</taxon>
        <taxon>Neoteleostei</taxon>
        <taxon>Acanthomorphata</taxon>
        <taxon>Eupercaria</taxon>
        <taxon>Perciformes</taxon>
        <taxon>Percoidei</taxon>
        <taxon>Percidae</taxon>
        <taxon>Etheostomatinae</taxon>
        <taxon>Etheostoma</taxon>
    </lineage>
</organism>
<dbReference type="Gene3D" id="1.20.272.10">
    <property type="match status" value="1"/>
</dbReference>
<dbReference type="PANTHER" id="PTHR11669:SF1">
    <property type="entry name" value="REPLICATION FACTOR C SUBUNIT 3"/>
    <property type="match status" value="1"/>
</dbReference>
<feature type="compositionally biased region" description="Low complexity" evidence="8">
    <location>
        <begin position="395"/>
        <end position="408"/>
    </location>
</feature>
<feature type="compositionally biased region" description="Basic and acidic residues" evidence="8">
    <location>
        <begin position="1081"/>
        <end position="1093"/>
    </location>
</feature>
<dbReference type="GO" id="GO:0003677">
    <property type="term" value="F:DNA binding"/>
    <property type="evidence" value="ECO:0007669"/>
    <property type="project" value="InterPro"/>
</dbReference>
<dbReference type="GO" id="GO:0005663">
    <property type="term" value="C:DNA replication factor C complex"/>
    <property type="evidence" value="ECO:0007669"/>
    <property type="project" value="TreeGrafter"/>
</dbReference>
<dbReference type="EMBL" id="VOFY01000013">
    <property type="protein sequence ID" value="KAA8586860.1"/>
    <property type="molecule type" value="Genomic_DNA"/>
</dbReference>
<dbReference type="FunFam" id="1.20.272.10:FF:000002">
    <property type="entry name" value="Replication factor C subunit 3"/>
    <property type="match status" value="1"/>
</dbReference>
<keyword evidence="9" id="KW-1133">Transmembrane helix</keyword>
<evidence type="ECO:0000313" key="10">
    <source>
        <dbReference type="EMBL" id="KAA8586860.1"/>
    </source>
</evidence>
<dbReference type="SUPFAM" id="SSF48019">
    <property type="entry name" value="post-AAA+ oligomerization domain-like"/>
    <property type="match status" value="1"/>
</dbReference>
<keyword evidence="9" id="KW-0472">Membrane</keyword>
<dbReference type="InterPro" id="IPR027417">
    <property type="entry name" value="P-loop_NTPase"/>
</dbReference>
<dbReference type="Pfam" id="PF03215">
    <property type="entry name" value="Rad17"/>
    <property type="match status" value="1"/>
</dbReference>
<keyword evidence="1" id="KW-0235">DNA replication</keyword>